<feature type="transmembrane region" description="Helical" evidence="1">
    <location>
        <begin position="20"/>
        <end position="43"/>
    </location>
</feature>
<dbReference type="PANTHER" id="PTHR35792">
    <property type="entry name" value="GENERAL STRESS PROTEIN"/>
    <property type="match status" value="1"/>
</dbReference>
<protein>
    <recommendedName>
        <fullName evidence="4">Gas vesicle protein</fullName>
    </recommendedName>
</protein>
<sequence>MKGLIDLILESDKERSTDNFIKGVTVGTLIGSAVGIIAGMLLAPDSGDKTREKLKENVENVKSKVKDQMNGVKDAVKDGYFEINLPKKEKKKIEIEEDDENLIYVSKEIEEKFEQAKEEGEEE</sequence>
<dbReference type="PANTHER" id="PTHR35792:SF2">
    <property type="entry name" value="GENERAL STRESS PROTEIN"/>
    <property type="match status" value="1"/>
</dbReference>
<dbReference type="Proteomes" id="UP000284177">
    <property type="component" value="Unassembled WGS sequence"/>
</dbReference>
<comment type="caution">
    <text evidence="2">The sequence shown here is derived from an EMBL/GenBank/DDBJ whole genome shotgun (WGS) entry which is preliminary data.</text>
</comment>
<dbReference type="InterPro" id="IPR052928">
    <property type="entry name" value="Desiccation-related_membrane"/>
</dbReference>
<evidence type="ECO:0000313" key="2">
    <source>
        <dbReference type="EMBL" id="RKD33870.1"/>
    </source>
</evidence>
<organism evidence="2 3">
    <name type="scientific">Thermohalobacter berrensis</name>
    <dbReference type="NCBI Taxonomy" id="99594"/>
    <lineage>
        <taxon>Bacteria</taxon>
        <taxon>Bacillati</taxon>
        <taxon>Bacillota</taxon>
        <taxon>Tissierellia</taxon>
        <taxon>Tissierellales</taxon>
        <taxon>Thermohalobacteraceae</taxon>
        <taxon>Thermohalobacter</taxon>
    </lineage>
</organism>
<evidence type="ECO:0008006" key="4">
    <source>
        <dbReference type="Google" id="ProtNLM"/>
    </source>
</evidence>
<dbReference type="InterPro" id="IPR024623">
    <property type="entry name" value="YtxH"/>
</dbReference>
<evidence type="ECO:0000313" key="3">
    <source>
        <dbReference type="Proteomes" id="UP000284177"/>
    </source>
</evidence>
<evidence type="ECO:0000256" key="1">
    <source>
        <dbReference type="SAM" id="Phobius"/>
    </source>
</evidence>
<dbReference type="Pfam" id="PF12732">
    <property type="entry name" value="YtxH"/>
    <property type="match status" value="1"/>
</dbReference>
<reference evidence="2 3" key="1">
    <citation type="submission" date="2016-08" db="EMBL/GenBank/DDBJ databases">
        <title>Novel Firmicutes and Novel Genomes.</title>
        <authorList>
            <person name="Poppleton D.I."/>
            <person name="Gribaldo S."/>
        </authorList>
    </citation>
    <scope>NUCLEOTIDE SEQUENCE [LARGE SCALE GENOMIC DNA]</scope>
    <source>
        <strain evidence="2 3">CTT3</strain>
    </source>
</reference>
<gene>
    <name evidence="2" type="ORF">BET03_08040</name>
</gene>
<accession>A0A419T8J9</accession>
<name>A0A419T8J9_9FIRM</name>
<keyword evidence="1" id="KW-0472">Membrane</keyword>
<dbReference type="EMBL" id="MCIB01000003">
    <property type="protein sequence ID" value="RKD33870.1"/>
    <property type="molecule type" value="Genomic_DNA"/>
</dbReference>
<proteinExistence type="predicted"/>
<dbReference type="OrthoDB" id="9810874at2"/>
<keyword evidence="1" id="KW-0812">Transmembrane</keyword>
<dbReference type="AlphaFoldDB" id="A0A419T8J9"/>
<keyword evidence="3" id="KW-1185">Reference proteome</keyword>
<keyword evidence="1" id="KW-1133">Transmembrane helix</keyword>
<dbReference type="RefSeq" id="WP_120167292.1">
    <property type="nucleotide sequence ID" value="NZ_MCIB01000003.1"/>
</dbReference>